<name>A0A061EX14_THECC</name>
<accession>A0A061EX14</accession>
<evidence type="ECO:0000313" key="2">
    <source>
        <dbReference type="Proteomes" id="UP000026915"/>
    </source>
</evidence>
<dbReference type="EMBL" id="CM001883">
    <property type="protein sequence ID" value="EOY08972.1"/>
    <property type="molecule type" value="Genomic_DNA"/>
</dbReference>
<dbReference type="Proteomes" id="UP000026915">
    <property type="component" value="Chromosome 5"/>
</dbReference>
<evidence type="ECO:0000313" key="1">
    <source>
        <dbReference type="EMBL" id="EOY08972.1"/>
    </source>
</evidence>
<organism evidence="1 2">
    <name type="scientific">Theobroma cacao</name>
    <name type="common">Cacao</name>
    <name type="synonym">Cocoa</name>
    <dbReference type="NCBI Taxonomy" id="3641"/>
    <lineage>
        <taxon>Eukaryota</taxon>
        <taxon>Viridiplantae</taxon>
        <taxon>Streptophyta</taxon>
        <taxon>Embryophyta</taxon>
        <taxon>Tracheophyta</taxon>
        <taxon>Spermatophyta</taxon>
        <taxon>Magnoliopsida</taxon>
        <taxon>eudicotyledons</taxon>
        <taxon>Gunneridae</taxon>
        <taxon>Pentapetalae</taxon>
        <taxon>rosids</taxon>
        <taxon>malvids</taxon>
        <taxon>Malvales</taxon>
        <taxon>Malvaceae</taxon>
        <taxon>Byttnerioideae</taxon>
        <taxon>Theobroma</taxon>
    </lineage>
</organism>
<keyword evidence="2" id="KW-1185">Reference proteome</keyword>
<sequence>MLILGLLDGDKAKKMRIAIINTGTRRNINGGGGNSDIEESKQIFKVIKLIGSEIDDPCSWWKAVHFMYLPNLLFTWL</sequence>
<dbReference type="HOGENOM" id="CLU_2643039_0_0_1"/>
<protein>
    <submittedName>
        <fullName evidence="1">Uncharacterized protein</fullName>
    </submittedName>
</protein>
<gene>
    <name evidence="1" type="ORF">TCM_024293</name>
</gene>
<dbReference type="InParanoid" id="A0A061EX14"/>
<dbReference type="AlphaFoldDB" id="A0A061EX14"/>
<reference evidence="1 2" key="1">
    <citation type="journal article" date="2013" name="Genome Biol.">
        <title>The genome sequence of the most widely cultivated cacao type and its use to identify candidate genes regulating pod color.</title>
        <authorList>
            <person name="Motamayor J.C."/>
            <person name="Mockaitis K."/>
            <person name="Schmutz J."/>
            <person name="Haiminen N."/>
            <person name="Iii D.L."/>
            <person name="Cornejo O."/>
            <person name="Findley S.D."/>
            <person name="Zheng P."/>
            <person name="Utro F."/>
            <person name="Royaert S."/>
            <person name="Saski C."/>
            <person name="Jenkins J."/>
            <person name="Podicheti R."/>
            <person name="Zhao M."/>
            <person name="Scheffler B.E."/>
            <person name="Stack J.C."/>
            <person name="Feltus F.A."/>
            <person name="Mustiga G.M."/>
            <person name="Amores F."/>
            <person name="Phillips W."/>
            <person name="Marelli J.P."/>
            <person name="May G.D."/>
            <person name="Shapiro H."/>
            <person name="Ma J."/>
            <person name="Bustamante C.D."/>
            <person name="Schnell R.J."/>
            <person name="Main D."/>
            <person name="Gilbert D."/>
            <person name="Parida L."/>
            <person name="Kuhn D.N."/>
        </authorList>
    </citation>
    <scope>NUCLEOTIDE SEQUENCE [LARGE SCALE GENOMIC DNA]</scope>
    <source>
        <strain evidence="2">cv. Matina 1-6</strain>
    </source>
</reference>
<proteinExistence type="predicted"/>
<dbReference type="Gramene" id="EOY08972">
    <property type="protein sequence ID" value="EOY08972"/>
    <property type="gene ID" value="TCM_024293"/>
</dbReference>